<accession>A0A9D9IML1</accession>
<organism evidence="1 2">
    <name type="scientific">Candidatus Cryptobacteroides faecigallinarum</name>
    <dbReference type="NCBI Taxonomy" id="2840763"/>
    <lineage>
        <taxon>Bacteria</taxon>
        <taxon>Pseudomonadati</taxon>
        <taxon>Bacteroidota</taxon>
        <taxon>Bacteroidia</taxon>
        <taxon>Bacteroidales</taxon>
        <taxon>Candidatus Cryptobacteroides</taxon>
    </lineage>
</organism>
<dbReference type="GO" id="GO:0016787">
    <property type="term" value="F:hydrolase activity"/>
    <property type="evidence" value="ECO:0007669"/>
    <property type="project" value="UniProtKB-KW"/>
</dbReference>
<proteinExistence type="predicted"/>
<comment type="caution">
    <text evidence="1">The sequence shown here is derived from an EMBL/GenBank/DDBJ whole genome shotgun (WGS) entry which is preliminary data.</text>
</comment>
<keyword evidence="1" id="KW-0378">Hydrolase</keyword>
<dbReference type="Gene3D" id="3.20.20.80">
    <property type="entry name" value="Glycosidases"/>
    <property type="match status" value="1"/>
</dbReference>
<dbReference type="EMBL" id="JADIMD010000105">
    <property type="protein sequence ID" value="MBO8475030.1"/>
    <property type="molecule type" value="Genomic_DNA"/>
</dbReference>
<name>A0A9D9IML1_9BACT</name>
<sequence length="359" mass="40709">MNTRYLIIGLMSGILLLEGCDKNEYGAPEKSKYIYDIPQTELSSDAVVGAYYTGYTEPVNEATSPEKPELGYYTTTAQVMSQHVVWADEAGLDFFIFPYDAAENDANMLAMFSSSRQGANVKAVVCYNTSHLGLTNEEPLESDGKYKNFLADFIDVLAPVMMSDDYYCIDGRPVMLITPANLSSSTSLSIDFYEVIDRFKSDFASFYGVEPYIVGEMTTGWVAPVNYSDHQVYSFDGLVLKDWKTRSYDIFYGYFSFLDINMNNWKTTLARRNVDFIPCIFPSYNDRKASASSYYYTFSEDGDPADYVNFCNVAKRNIGSRNMVFLNSWNGWSNGTNLEPSDLKGERFLEVTRSQFKKN</sequence>
<gene>
    <name evidence="1" type="ORF">IAB91_07060</name>
</gene>
<reference evidence="1" key="1">
    <citation type="submission" date="2020-10" db="EMBL/GenBank/DDBJ databases">
        <authorList>
            <person name="Gilroy R."/>
        </authorList>
    </citation>
    <scope>NUCLEOTIDE SEQUENCE</scope>
    <source>
        <strain evidence="1">B1-13419</strain>
    </source>
</reference>
<dbReference type="Pfam" id="PF14307">
    <property type="entry name" value="Glyco_tran_WbsX"/>
    <property type="match status" value="1"/>
</dbReference>
<evidence type="ECO:0000313" key="2">
    <source>
        <dbReference type="Proteomes" id="UP000823757"/>
    </source>
</evidence>
<dbReference type="Proteomes" id="UP000823757">
    <property type="component" value="Unassembled WGS sequence"/>
</dbReference>
<dbReference type="InterPro" id="IPR032719">
    <property type="entry name" value="WbsX"/>
</dbReference>
<protein>
    <submittedName>
        <fullName evidence="1">Glycoside hydrolase family 99-like domain-containing protein</fullName>
    </submittedName>
</protein>
<reference evidence="1" key="2">
    <citation type="journal article" date="2021" name="PeerJ">
        <title>Extensive microbial diversity within the chicken gut microbiome revealed by metagenomics and culture.</title>
        <authorList>
            <person name="Gilroy R."/>
            <person name="Ravi A."/>
            <person name="Getino M."/>
            <person name="Pursley I."/>
            <person name="Horton D.L."/>
            <person name="Alikhan N.F."/>
            <person name="Baker D."/>
            <person name="Gharbi K."/>
            <person name="Hall N."/>
            <person name="Watson M."/>
            <person name="Adriaenssens E.M."/>
            <person name="Foster-Nyarko E."/>
            <person name="Jarju S."/>
            <person name="Secka A."/>
            <person name="Antonio M."/>
            <person name="Oren A."/>
            <person name="Chaudhuri R.R."/>
            <person name="La Ragione R."/>
            <person name="Hildebrand F."/>
            <person name="Pallen M.J."/>
        </authorList>
    </citation>
    <scope>NUCLEOTIDE SEQUENCE</scope>
    <source>
        <strain evidence="1">B1-13419</strain>
    </source>
</reference>
<evidence type="ECO:0000313" key="1">
    <source>
        <dbReference type="EMBL" id="MBO8475030.1"/>
    </source>
</evidence>
<dbReference type="AlphaFoldDB" id="A0A9D9IML1"/>